<feature type="domain" description="FecR N-terminal" evidence="2">
    <location>
        <begin position="16"/>
        <end position="55"/>
    </location>
</feature>
<keyword evidence="4" id="KW-1185">Reference proteome</keyword>
<evidence type="ECO:0000259" key="2">
    <source>
        <dbReference type="Pfam" id="PF16220"/>
    </source>
</evidence>
<name>A0ABR9D0G8_9GAMM</name>
<accession>A0ABR9D0G8</accession>
<dbReference type="InterPro" id="IPR032623">
    <property type="entry name" value="FecR_N"/>
</dbReference>
<dbReference type="InterPro" id="IPR012373">
    <property type="entry name" value="Ferrdict_sens_TM"/>
</dbReference>
<evidence type="ECO:0000313" key="3">
    <source>
        <dbReference type="EMBL" id="MBD9355432.1"/>
    </source>
</evidence>
<evidence type="ECO:0000313" key="4">
    <source>
        <dbReference type="Proteomes" id="UP000652176"/>
    </source>
</evidence>
<evidence type="ECO:0000259" key="1">
    <source>
        <dbReference type="Pfam" id="PF04773"/>
    </source>
</evidence>
<comment type="caution">
    <text evidence="3">The sequence shown here is derived from an EMBL/GenBank/DDBJ whole genome shotgun (WGS) entry which is preliminary data.</text>
</comment>
<dbReference type="PIRSF" id="PIRSF018266">
    <property type="entry name" value="FecR"/>
    <property type="match status" value="1"/>
</dbReference>
<dbReference type="PANTHER" id="PTHR30273:SF2">
    <property type="entry name" value="PROTEIN FECR"/>
    <property type="match status" value="1"/>
</dbReference>
<dbReference type="InterPro" id="IPR006860">
    <property type="entry name" value="FecR"/>
</dbReference>
<dbReference type="PANTHER" id="PTHR30273">
    <property type="entry name" value="PERIPLASMIC SIGNAL SENSOR AND SIGMA FACTOR ACTIVATOR FECR-RELATED"/>
    <property type="match status" value="1"/>
</dbReference>
<dbReference type="Pfam" id="PF04773">
    <property type="entry name" value="FecR"/>
    <property type="match status" value="1"/>
</dbReference>
<reference evidence="3 4" key="1">
    <citation type="submission" date="2020-09" db="EMBL/GenBank/DDBJ databases">
        <title>Methylomonas albis sp. nov. and Methylomonas fluvii sp. nov.: Two cold-adapted methanotrophs from the River Elbe and an amended description of Methylovulum psychrotolerans strain Eb1.</title>
        <authorList>
            <person name="Bussmann I.K."/>
            <person name="Klings K.-W."/>
            <person name="Warnstedt J."/>
            <person name="Hoppert M."/>
            <person name="Saborowski A."/>
            <person name="Horn F."/>
            <person name="Liebner S."/>
        </authorList>
    </citation>
    <scope>NUCLEOTIDE SEQUENCE [LARGE SCALE GENOMIC DNA]</scope>
    <source>
        <strain evidence="3 4">EbA</strain>
    </source>
</reference>
<dbReference type="EMBL" id="JACXSS010000001">
    <property type="protein sequence ID" value="MBD9355432.1"/>
    <property type="molecule type" value="Genomic_DNA"/>
</dbReference>
<gene>
    <name evidence="3" type="ORF">IE877_05990</name>
</gene>
<protein>
    <submittedName>
        <fullName evidence="3">FecR domain-containing protein</fullName>
    </submittedName>
</protein>
<feature type="domain" description="FecR protein" evidence="1">
    <location>
        <begin position="112"/>
        <end position="207"/>
    </location>
</feature>
<dbReference type="Pfam" id="PF16220">
    <property type="entry name" value="DUF4880"/>
    <property type="match status" value="1"/>
</dbReference>
<sequence length="321" mass="35682">MAKRIHQDIHPRILAEAAEWFAVLGSGATSQTEQQQWQAWLASHPAHRAAWSRVEFFTHKFDGLPTQSAAVALGSPDMQRRQALKTLAVLAAMGLSGFELWRSDYLRDWRADYQTGIGATRSLSLADGSRIEMDAASAIDVDFSTDLRKIRLLSGEIYIETAPDSNGRHRPFVVDSADGRVRAIGTRFSVRQQHEQSQTSVYAGAVEITPTGPDAIRQTLNAGQQAQFSAQAIAPIQATELNQPAWTQGFLLADNQPLGEFVVQLNRYRHGYITCAPDIAELRIVGSYPIHDTDRILAELEKTLPVKVSQVSPLWVRIERR</sequence>
<organism evidence="3 4">
    <name type="scientific">Methylomonas albis</name>
    <dbReference type="NCBI Taxonomy" id="1854563"/>
    <lineage>
        <taxon>Bacteria</taxon>
        <taxon>Pseudomonadati</taxon>
        <taxon>Pseudomonadota</taxon>
        <taxon>Gammaproteobacteria</taxon>
        <taxon>Methylococcales</taxon>
        <taxon>Methylococcaceae</taxon>
        <taxon>Methylomonas</taxon>
    </lineage>
</organism>
<proteinExistence type="predicted"/>
<dbReference type="Gene3D" id="2.60.120.1440">
    <property type="match status" value="1"/>
</dbReference>
<dbReference type="RefSeq" id="WP_192373799.1">
    <property type="nucleotide sequence ID" value="NZ_CAJHIV010000001.1"/>
</dbReference>
<dbReference type="Proteomes" id="UP000652176">
    <property type="component" value="Unassembled WGS sequence"/>
</dbReference>